<dbReference type="InterPro" id="IPR021764">
    <property type="entry name" value="Enterochelin_esterase_N"/>
</dbReference>
<feature type="signal peptide" evidence="5">
    <location>
        <begin position="1"/>
        <end position="21"/>
    </location>
</feature>
<comment type="subcellular location">
    <subcellularLocation>
        <location evidence="1">Cytoplasm</location>
    </subcellularLocation>
</comment>
<dbReference type="Pfam" id="PF11806">
    <property type="entry name" value="Enterochelin_N"/>
    <property type="match status" value="1"/>
</dbReference>
<evidence type="ECO:0000313" key="7">
    <source>
        <dbReference type="EMBL" id="RSZ55321.1"/>
    </source>
</evidence>
<dbReference type="GO" id="GO:0008849">
    <property type="term" value="F:enterochelin esterase activity"/>
    <property type="evidence" value="ECO:0007669"/>
    <property type="project" value="InterPro"/>
</dbReference>
<dbReference type="Proteomes" id="UP000278085">
    <property type="component" value="Unassembled WGS sequence"/>
</dbReference>
<reference evidence="7 8" key="1">
    <citation type="submission" date="2018-12" db="EMBL/GenBank/DDBJ databases">
        <authorList>
            <person name="Yang E."/>
        </authorList>
    </citation>
    <scope>NUCLEOTIDE SEQUENCE [LARGE SCALE GENOMIC DNA]</scope>
    <source>
        <strain evidence="7 8">SOD</strain>
    </source>
</reference>
<keyword evidence="3" id="KW-0378">Hydrolase</keyword>
<dbReference type="InterPro" id="IPR013783">
    <property type="entry name" value="Ig-like_fold"/>
</dbReference>
<dbReference type="RefSeq" id="WP_126077704.1">
    <property type="nucleotide sequence ID" value="NZ_CP051166.1"/>
</dbReference>
<dbReference type="GO" id="GO:0005506">
    <property type="term" value="F:iron ion binding"/>
    <property type="evidence" value="ECO:0007669"/>
    <property type="project" value="InterPro"/>
</dbReference>
<evidence type="ECO:0000259" key="6">
    <source>
        <dbReference type="Pfam" id="PF11806"/>
    </source>
</evidence>
<dbReference type="Gene3D" id="2.60.40.10">
    <property type="entry name" value="Immunoglobulins"/>
    <property type="match status" value="1"/>
</dbReference>
<dbReference type="GO" id="GO:0006826">
    <property type="term" value="P:iron ion transport"/>
    <property type="evidence" value="ECO:0007669"/>
    <property type="project" value="InterPro"/>
</dbReference>
<dbReference type="SUPFAM" id="SSF53474">
    <property type="entry name" value="alpha/beta-Hydrolases"/>
    <property type="match status" value="1"/>
</dbReference>
<dbReference type="NCBIfam" id="NF007758">
    <property type="entry name" value="PRK10439.1"/>
    <property type="match status" value="1"/>
</dbReference>
<evidence type="ECO:0000256" key="3">
    <source>
        <dbReference type="ARBA" id="ARBA00022801"/>
    </source>
</evidence>
<dbReference type="PANTHER" id="PTHR48098">
    <property type="entry name" value="ENTEROCHELIN ESTERASE-RELATED"/>
    <property type="match status" value="1"/>
</dbReference>
<comment type="caution">
    <text evidence="7">The sequence shown here is derived from an EMBL/GenBank/DDBJ whole genome shotgun (WGS) entry which is preliminary data.</text>
</comment>
<evidence type="ECO:0000256" key="4">
    <source>
        <dbReference type="ARBA" id="ARBA00024201"/>
    </source>
</evidence>
<dbReference type="InterPro" id="IPR050583">
    <property type="entry name" value="Mycobacterial_A85_antigen"/>
</dbReference>
<dbReference type="InterPro" id="IPR000801">
    <property type="entry name" value="Esterase-like"/>
</dbReference>
<evidence type="ECO:0000313" key="8">
    <source>
        <dbReference type="Proteomes" id="UP000278085"/>
    </source>
</evidence>
<keyword evidence="8" id="KW-1185">Reference proteome</keyword>
<evidence type="ECO:0000256" key="1">
    <source>
        <dbReference type="ARBA" id="ARBA00004496"/>
    </source>
</evidence>
<feature type="chain" id="PRO_5019253036" evidence="5">
    <location>
        <begin position="22"/>
        <end position="533"/>
    </location>
</feature>
<keyword evidence="2" id="KW-0963">Cytoplasm</keyword>
<evidence type="ECO:0000256" key="5">
    <source>
        <dbReference type="SAM" id="SignalP"/>
    </source>
</evidence>
<comment type="similarity">
    <text evidence="4">Belongs to the Fes family.</text>
</comment>
<accession>A0A430HCT9</accession>
<protein>
    <submittedName>
        <fullName evidence="7">Enterochelin esterase</fullName>
    </submittedName>
</protein>
<name>A0A430HCT9_9BURK</name>
<dbReference type="PANTHER" id="PTHR48098:SF3">
    <property type="entry name" value="IRON(III) ENTEROBACTIN ESTERASE"/>
    <property type="match status" value="1"/>
</dbReference>
<dbReference type="SUPFAM" id="SSF81296">
    <property type="entry name" value="E set domains"/>
    <property type="match status" value="1"/>
</dbReference>
<dbReference type="InterPro" id="IPR014756">
    <property type="entry name" value="Ig_E-set"/>
</dbReference>
<dbReference type="Pfam" id="PF00756">
    <property type="entry name" value="Esterase"/>
    <property type="match status" value="1"/>
</dbReference>
<sequence length="533" mass="57522">MLRSTILAAAAVLFFTHAAQAAAPLPAFSGNLQAQQARAHALTLAEGDYVQGTISGPGMRLVLLDAQGKRAQILAKGKRDEQEFMFVAGANGPYTLDVRAPESGAYQLKLLQLVPRAAQRAAQQDIASPRLQALRQTLGEGGDSGAFWREVERAGTPLVEMTGPDKTQPLVTFLWRGARQNVRIMGGPSSDHDEMARLGESDVWFRSYAVPPGTRLSYRLAPDVPQLDSPPNVRRRAILATAQRDPLNRLSFPDKPLDHFDGASVLELPGAAPQAWVAPRAGVTPGSVEKVRLASKALGNTREIYLYRPHGYQPGAASNALAVLFDAETYLSEVPSATILDNLVAAGALPSTAAILIANPSNATRSAELPPNPLFARFLAEELMPWAKQRGIWATADKTVIAGASYGGLAAAYAGFMHPELFGKVYSQSGSFWWSPEGKGRESEAEWLTRRFVETPSRPVEFLLEAGLFETGRNGAAGILDSNRHLRDVLRAKGYKVTHREFASGHDYYHWRGSLADGLVALIGKGDGRADGQ</sequence>
<dbReference type="InterPro" id="IPR029058">
    <property type="entry name" value="AB_hydrolase_fold"/>
</dbReference>
<dbReference type="Gene3D" id="3.40.50.1820">
    <property type="entry name" value="alpha/beta hydrolase"/>
    <property type="match status" value="1"/>
</dbReference>
<dbReference type="OrthoDB" id="9775130at2"/>
<keyword evidence="5" id="KW-0732">Signal</keyword>
<dbReference type="AlphaFoldDB" id="A0A430HCT9"/>
<dbReference type="GO" id="GO:0005737">
    <property type="term" value="C:cytoplasm"/>
    <property type="evidence" value="ECO:0007669"/>
    <property type="project" value="UniProtKB-SubCell"/>
</dbReference>
<evidence type="ECO:0000256" key="2">
    <source>
        <dbReference type="ARBA" id="ARBA00022490"/>
    </source>
</evidence>
<gene>
    <name evidence="7" type="ORF">EJB06_30050</name>
</gene>
<proteinExistence type="inferred from homology"/>
<feature type="domain" description="Enterochelin esterase N-terminal" evidence="6">
    <location>
        <begin position="171"/>
        <end position="276"/>
    </location>
</feature>
<organism evidence="7 8">
    <name type="scientific">Massilia atriviolacea</name>
    <dbReference type="NCBI Taxonomy" id="2495579"/>
    <lineage>
        <taxon>Bacteria</taxon>
        <taxon>Pseudomonadati</taxon>
        <taxon>Pseudomonadota</taxon>
        <taxon>Betaproteobacteria</taxon>
        <taxon>Burkholderiales</taxon>
        <taxon>Oxalobacteraceae</taxon>
        <taxon>Telluria group</taxon>
        <taxon>Massilia</taxon>
    </lineage>
</organism>
<dbReference type="EMBL" id="RXLQ01000028">
    <property type="protein sequence ID" value="RSZ55321.1"/>
    <property type="molecule type" value="Genomic_DNA"/>
</dbReference>